<dbReference type="Gene3D" id="2.40.50.140">
    <property type="entry name" value="Nucleic acid-binding proteins"/>
    <property type="match status" value="1"/>
</dbReference>
<evidence type="ECO:0000313" key="5">
    <source>
        <dbReference type="Proteomes" id="UP000318331"/>
    </source>
</evidence>
<dbReference type="PROSITE" id="PS50935">
    <property type="entry name" value="SSB"/>
    <property type="match status" value="1"/>
</dbReference>
<dbReference type="AlphaFoldDB" id="A0A543HTE0"/>
<reference evidence="4 5" key="1">
    <citation type="submission" date="2019-06" db="EMBL/GenBank/DDBJ databases">
        <title>Sequencing the genomes of 1000 actinobacteria strains.</title>
        <authorList>
            <person name="Klenk H.-P."/>
        </authorList>
    </citation>
    <scope>NUCLEOTIDE SEQUENCE [LARGE SCALE GENOMIC DNA]</scope>
    <source>
        <strain evidence="4 5">DSM 18031</strain>
    </source>
</reference>
<dbReference type="CDD" id="cd04496">
    <property type="entry name" value="SSB_OBF"/>
    <property type="match status" value="1"/>
</dbReference>
<dbReference type="Proteomes" id="UP000318331">
    <property type="component" value="Unassembled WGS sequence"/>
</dbReference>
<organism evidence="4 5">
    <name type="scientific">Klugiella xanthotipulae</name>
    <dbReference type="NCBI Taxonomy" id="244735"/>
    <lineage>
        <taxon>Bacteria</taxon>
        <taxon>Bacillati</taxon>
        <taxon>Actinomycetota</taxon>
        <taxon>Actinomycetes</taxon>
        <taxon>Micrococcales</taxon>
        <taxon>Microbacteriaceae</taxon>
        <taxon>Klugiella</taxon>
    </lineage>
</organism>
<dbReference type="Pfam" id="PF00436">
    <property type="entry name" value="SSB"/>
    <property type="match status" value="1"/>
</dbReference>
<keyword evidence="5" id="KW-1185">Reference proteome</keyword>
<evidence type="ECO:0000313" key="4">
    <source>
        <dbReference type="EMBL" id="TQM61578.1"/>
    </source>
</evidence>
<evidence type="ECO:0000256" key="3">
    <source>
        <dbReference type="SAM" id="MobiDB-lite"/>
    </source>
</evidence>
<accession>A0A543HTE0</accession>
<protein>
    <submittedName>
        <fullName evidence="4">Single-stranded DNA-binding protein</fullName>
    </submittedName>
</protein>
<feature type="region of interest" description="Disordered" evidence="3">
    <location>
        <begin position="115"/>
        <end position="150"/>
    </location>
</feature>
<sequence length="150" mass="16901">MSIETEQAVAGFFATVPTLTRTEDGAARFYARFGIEHSRQEADGSWTKLEPTFHDMTAFRRAAEEGFTRFRKGDKFVATGRVHEYRRQKDGEQAEEFIVSRFGHDVARTQYDVRRAPRKAAPDQSAPSHGAGFEAQTRLPQAARTSPMGM</sequence>
<comment type="caution">
    <text evidence="4">The sequence shown here is derived from an EMBL/GenBank/DDBJ whole genome shotgun (WGS) entry which is preliminary data.</text>
</comment>
<dbReference type="EMBL" id="VFPN01000003">
    <property type="protein sequence ID" value="TQM61578.1"/>
    <property type="molecule type" value="Genomic_DNA"/>
</dbReference>
<dbReference type="OrthoDB" id="4773434at2"/>
<name>A0A543HTE0_9MICO</name>
<dbReference type="RefSeq" id="WP_141918678.1">
    <property type="nucleotide sequence ID" value="NZ_BAAAYS010000006.1"/>
</dbReference>
<dbReference type="SUPFAM" id="SSF50249">
    <property type="entry name" value="Nucleic acid-binding proteins"/>
    <property type="match status" value="1"/>
</dbReference>
<proteinExistence type="predicted"/>
<evidence type="ECO:0000256" key="1">
    <source>
        <dbReference type="ARBA" id="ARBA00023125"/>
    </source>
</evidence>
<dbReference type="GO" id="GO:0003697">
    <property type="term" value="F:single-stranded DNA binding"/>
    <property type="evidence" value="ECO:0007669"/>
    <property type="project" value="InterPro"/>
</dbReference>
<keyword evidence="1 2" id="KW-0238">DNA-binding</keyword>
<evidence type="ECO:0000256" key="2">
    <source>
        <dbReference type="PROSITE-ProRule" id="PRU00252"/>
    </source>
</evidence>
<gene>
    <name evidence="4" type="ORF">FB466_2537</name>
</gene>
<dbReference type="InterPro" id="IPR012340">
    <property type="entry name" value="NA-bd_OB-fold"/>
</dbReference>
<dbReference type="InterPro" id="IPR000424">
    <property type="entry name" value="Primosome_PriB/ssb"/>
</dbReference>